<dbReference type="GO" id="GO:0006891">
    <property type="term" value="P:intra-Golgi vesicle-mediated transport"/>
    <property type="evidence" value="ECO:0007669"/>
    <property type="project" value="TreeGrafter"/>
</dbReference>
<evidence type="ECO:0000259" key="12">
    <source>
        <dbReference type="Pfam" id="PF20671"/>
    </source>
</evidence>
<dbReference type="EMBL" id="CAJHJT010000012">
    <property type="protein sequence ID" value="CAD6999873.1"/>
    <property type="molecule type" value="Genomic_DNA"/>
</dbReference>
<evidence type="ECO:0000313" key="13">
    <source>
        <dbReference type="EMBL" id="CAD6999873.1"/>
    </source>
</evidence>
<keyword evidence="9" id="KW-0175">Coiled coil</keyword>
<evidence type="ECO:0000256" key="6">
    <source>
        <dbReference type="ARBA" id="ARBA00023034"/>
    </source>
</evidence>
<dbReference type="GO" id="GO:0005801">
    <property type="term" value="C:cis-Golgi network"/>
    <property type="evidence" value="ECO:0007669"/>
    <property type="project" value="InterPro"/>
</dbReference>
<evidence type="ECO:0000256" key="7">
    <source>
        <dbReference type="ARBA" id="ARBA00023136"/>
    </source>
</evidence>
<dbReference type="PANTHER" id="PTHR13302:SF8">
    <property type="entry name" value="CONSERVED OLIGOMERIC GOLGI COMPLEX SUBUNIT 3"/>
    <property type="match status" value="1"/>
</dbReference>
<feature type="domain" description="Conserved oligomeric Golgi complex subunit 3 N-terminal" evidence="11">
    <location>
        <begin position="123"/>
        <end position="266"/>
    </location>
</feature>
<dbReference type="GO" id="GO:0007030">
    <property type="term" value="P:Golgi organization"/>
    <property type="evidence" value="ECO:0007669"/>
    <property type="project" value="TreeGrafter"/>
</dbReference>
<dbReference type="InterPro" id="IPR048320">
    <property type="entry name" value="COG3_N"/>
</dbReference>
<dbReference type="Pfam" id="PF20671">
    <property type="entry name" value="COG3_C"/>
    <property type="match status" value="1"/>
</dbReference>
<feature type="region of interest" description="Disordered" evidence="10">
    <location>
        <begin position="271"/>
        <end position="302"/>
    </location>
</feature>
<evidence type="ECO:0000256" key="1">
    <source>
        <dbReference type="ARBA" id="ARBA00004395"/>
    </source>
</evidence>
<dbReference type="PANTHER" id="PTHR13302">
    <property type="entry name" value="CONSERVED OLIGOMERIC GOLGI COMPLEX COMPONENT 3"/>
    <property type="match status" value="1"/>
</dbReference>
<dbReference type="InterPro" id="IPR048685">
    <property type="entry name" value="COG3_C"/>
</dbReference>
<evidence type="ECO:0000256" key="3">
    <source>
        <dbReference type="ARBA" id="ARBA00020976"/>
    </source>
</evidence>
<dbReference type="OrthoDB" id="296793at2759"/>
<dbReference type="InterPro" id="IPR007265">
    <property type="entry name" value="COG_su3"/>
</dbReference>
<name>A0A811USA1_CERCA</name>
<gene>
    <name evidence="13" type="ORF">CCAP1982_LOCUS8383</name>
</gene>
<evidence type="ECO:0000256" key="9">
    <source>
        <dbReference type="SAM" id="Coils"/>
    </source>
</evidence>
<feature type="compositionally biased region" description="Polar residues" evidence="10">
    <location>
        <begin position="278"/>
        <end position="290"/>
    </location>
</feature>
<dbReference type="GO" id="GO:0000139">
    <property type="term" value="C:Golgi membrane"/>
    <property type="evidence" value="ECO:0007669"/>
    <property type="project" value="UniProtKB-SubCell"/>
</dbReference>
<evidence type="ECO:0000256" key="2">
    <source>
        <dbReference type="ARBA" id="ARBA00009936"/>
    </source>
</evidence>
<feature type="coiled-coil region" evidence="9">
    <location>
        <begin position="125"/>
        <end position="186"/>
    </location>
</feature>
<keyword evidence="4" id="KW-0813">Transport</keyword>
<sequence>MDDVAVVQSENENLRKVRQRLLQWESNSDPLAPLNALQLECLDVVNNQCRSNTEVSGAAIDGGTVEAGTDKKDDKSAAQALSASAQELQAMPSPGINNTKDFLLWYERVNEEITKHSDVQYYQYLQQLEQRDAECEEILEQINSALHQLASLKSEYETVSQKTSALNTASEQLTEEQQRLQKLGEEIHRRLHYFSQVELLHQRLQSPTLSVASEAFRDCLDRIDECLEYMRANPKFKDAAAYTVKYKHCLAKAVTLIKNYTTAVMSQATSATLHPKQTHSSIQQSSNSTGEDVEKKTNNVTTSSSPDAAFALYYGKYQTAAVKIKRVAQLVESRLERSVEYEQLLSEMHQNYLNERAIIMSPAVTKAILELKAAHKGDHCALTRSACAFLVHVCQDEQRLFFQFFALGSEQLTTYLEGLCTILYDTMRPFIIHINHLETLAEICSILRIEMLEEHVQQNPGALEAFANTANQLLQDVQERLVFRAHLYLQSDILNYNPSAGDLAYPDKLEMMESIALSLQESQHIRRYDSRSSLNSSISSAMETESVDTTSRPRNINSSPADLHGMWYPTVRRTLVCLSRLYRCVDRPIFQGLSQEALKLCIQSVSAAAGKISTAKTPIDGELFEIKHLLILREQIAPFRVDFTIKETSLDFSKVKTAAFGLLQKRKQLFSMGSNNALLEFLLEGTPQIKEHLLDSRKEVDRQLKMVCEQFIKDAVQMLVSPILKFLDKAQALLQSKDNKAATNEKEALTPKINYALRQSAWASPQQISSIIQESQRLIKNKLSTLQRSMQLYLSNRDTEFIIFRPIRNNIIQAFVKLEQLLTTNGYNNDDMTITGCPTAEQVSILLSSASILATEGIVNFSAATRKISTSSNEEASGQTRRISFEKRVSFEAGASASVATMENLPEMPESGSSAASPAPPLLPESNVQEETAVLSVSVLNTENDAMEESGAIV</sequence>
<reference evidence="13" key="1">
    <citation type="submission" date="2020-11" db="EMBL/GenBank/DDBJ databases">
        <authorList>
            <person name="Whitehead M."/>
        </authorList>
    </citation>
    <scope>NUCLEOTIDE SEQUENCE</scope>
    <source>
        <strain evidence="13">EGII</strain>
    </source>
</reference>
<comment type="similarity">
    <text evidence="2">Belongs to the COG3 family.</text>
</comment>
<evidence type="ECO:0000313" key="14">
    <source>
        <dbReference type="Proteomes" id="UP000606786"/>
    </source>
</evidence>
<evidence type="ECO:0000259" key="11">
    <source>
        <dbReference type="Pfam" id="PF04136"/>
    </source>
</evidence>
<comment type="subcellular location">
    <subcellularLocation>
        <location evidence="1">Golgi apparatus membrane</location>
        <topology evidence="1">Peripheral membrane protein</topology>
    </subcellularLocation>
</comment>
<dbReference type="Pfam" id="PF04136">
    <property type="entry name" value="COG3_N"/>
    <property type="match status" value="1"/>
</dbReference>
<dbReference type="Proteomes" id="UP000606786">
    <property type="component" value="Unassembled WGS sequence"/>
</dbReference>
<keyword evidence="6" id="KW-0333">Golgi apparatus</keyword>
<organism evidence="13 14">
    <name type="scientific">Ceratitis capitata</name>
    <name type="common">Mediterranean fruit fly</name>
    <name type="synonym">Tephritis capitata</name>
    <dbReference type="NCBI Taxonomy" id="7213"/>
    <lineage>
        <taxon>Eukaryota</taxon>
        <taxon>Metazoa</taxon>
        <taxon>Ecdysozoa</taxon>
        <taxon>Arthropoda</taxon>
        <taxon>Hexapoda</taxon>
        <taxon>Insecta</taxon>
        <taxon>Pterygota</taxon>
        <taxon>Neoptera</taxon>
        <taxon>Endopterygota</taxon>
        <taxon>Diptera</taxon>
        <taxon>Brachycera</taxon>
        <taxon>Muscomorpha</taxon>
        <taxon>Tephritoidea</taxon>
        <taxon>Tephritidae</taxon>
        <taxon>Ceratitis</taxon>
        <taxon>Ceratitis</taxon>
    </lineage>
</organism>
<accession>A0A811USA1</accession>
<dbReference type="GO" id="GO:0006886">
    <property type="term" value="P:intracellular protein transport"/>
    <property type="evidence" value="ECO:0007669"/>
    <property type="project" value="InterPro"/>
</dbReference>
<dbReference type="AlphaFoldDB" id="A0A811USA1"/>
<dbReference type="GO" id="GO:0017119">
    <property type="term" value="C:Golgi transport complex"/>
    <property type="evidence" value="ECO:0007669"/>
    <property type="project" value="TreeGrafter"/>
</dbReference>
<proteinExistence type="inferred from homology"/>
<evidence type="ECO:0000256" key="8">
    <source>
        <dbReference type="ARBA" id="ARBA00031339"/>
    </source>
</evidence>
<keyword evidence="5" id="KW-0653">Protein transport</keyword>
<feature type="compositionally biased region" description="Polar residues" evidence="10">
    <location>
        <begin position="541"/>
        <end position="558"/>
    </location>
</feature>
<evidence type="ECO:0000256" key="5">
    <source>
        <dbReference type="ARBA" id="ARBA00022927"/>
    </source>
</evidence>
<comment type="caution">
    <text evidence="13">The sequence shown here is derived from an EMBL/GenBank/DDBJ whole genome shotgun (WGS) entry which is preliminary data.</text>
</comment>
<feature type="domain" description="Conserved oligomeric Golgi complex subunit 3 C-terminal" evidence="12">
    <location>
        <begin position="310"/>
        <end position="655"/>
    </location>
</feature>
<feature type="region of interest" description="Disordered" evidence="10">
    <location>
        <begin position="536"/>
        <end position="558"/>
    </location>
</feature>
<evidence type="ECO:0000256" key="10">
    <source>
        <dbReference type="SAM" id="MobiDB-lite"/>
    </source>
</evidence>
<protein>
    <recommendedName>
        <fullName evidence="3">Conserved oligomeric Golgi complex subunit 3</fullName>
    </recommendedName>
    <alternativeName>
        <fullName evidence="8">Component of oligomeric Golgi complex 3</fullName>
    </alternativeName>
</protein>
<keyword evidence="14" id="KW-1185">Reference proteome</keyword>
<keyword evidence="7" id="KW-0472">Membrane</keyword>
<evidence type="ECO:0000256" key="4">
    <source>
        <dbReference type="ARBA" id="ARBA00022448"/>
    </source>
</evidence>